<dbReference type="InterPro" id="IPR019411">
    <property type="entry name" value="MMM1_dom"/>
</dbReference>
<evidence type="ECO:0000256" key="8">
    <source>
        <dbReference type="ARBA" id="ARBA00023136"/>
    </source>
</evidence>
<accession>A0AAN9BXF8</accession>
<keyword evidence="6" id="KW-0445">Lipid transport</keyword>
<protein>
    <recommendedName>
        <fullName evidence="10">SMP-LTD domain-containing protein</fullName>
    </recommendedName>
</protein>
<dbReference type="PANTHER" id="PTHR13466:SF0">
    <property type="entry name" value="SMP-LTD DOMAIN-CONTAINING PROTEIN"/>
    <property type="match status" value="1"/>
</dbReference>
<evidence type="ECO:0000256" key="7">
    <source>
        <dbReference type="ARBA" id="ARBA00023121"/>
    </source>
</evidence>
<dbReference type="AlphaFoldDB" id="A0AAN9BXF8"/>
<feature type="compositionally biased region" description="Acidic residues" evidence="9">
    <location>
        <begin position="32"/>
        <end position="42"/>
    </location>
</feature>
<feature type="compositionally biased region" description="Basic and acidic residues" evidence="9">
    <location>
        <begin position="292"/>
        <end position="306"/>
    </location>
</feature>
<feature type="compositionally biased region" description="Low complexity" evidence="9">
    <location>
        <begin position="601"/>
        <end position="610"/>
    </location>
</feature>
<evidence type="ECO:0000256" key="6">
    <source>
        <dbReference type="ARBA" id="ARBA00023055"/>
    </source>
</evidence>
<feature type="compositionally biased region" description="Polar residues" evidence="9">
    <location>
        <begin position="45"/>
        <end position="57"/>
    </location>
</feature>
<evidence type="ECO:0000256" key="1">
    <source>
        <dbReference type="ARBA" id="ARBA00004586"/>
    </source>
</evidence>
<keyword evidence="5" id="KW-1133">Transmembrane helix</keyword>
<evidence type="ECO:0000256" key="2">
    <source>
        <dbReference type="ARBA" id="ARBA00022448"/>
    </source>
</evidence>
<keyword evidence="8" id="KW-0472">Membrane</keyword>
<dbReference type="PANTHER" id="PTHR13466">
    <property type="entry name" value="TEX2 PROTEIN-RELATED"/>
    <property type="match status" value="1"/>
</dbReference>
<proteinExistence type="predicted"/>
<feature type="region of interest" description="Disordered" evidence="9">
    <location>
        <begin position="113"/>
        <end position="228"/>
    </location>
</feature>
<evidence type="ECO:0000256" key="5">
    <source>
        <dbReference type="ARBA" id="ARBA00022989"/>
    </source>
</evidence>
<gene>
    <name evidence="11" type="ORF">V1264_012630</name>
</gene>
<dbReference type="Pfam" id="PF10296">
    <property type="entry name" value="MMM1"/>
    <property type="match status" value="1"/>
</dbReference>
<dbReference type="GO" id="GO:0006869">
    <property type="term" value="P:lipid transport"/>
    <property type="evidence" value="ECO:0007669"/>
    <property type="project" value="UniProtKB-KW"/>
</dbReference>
<dbReference type="GO" id="GO:0008289">
    <property type="term" value="F:lipid binding"/>
    <property type="evidence" value="ECO:0007669"/>
    <property type="project" value="UniProtKB-KW"/>
</dbReference>
<keyword evidence="4" id="KW-0256">Endoplasmic reticulum</keyword>
<evidence type="ECO:0000313" key="11">
    <source>
        <dbReference type="EMBL" id="KAK7113322.1"/>
    </source>
</evidence>
<name>A0AAN9BXF8_9CAEN</name>
<evidence type="ECO:0000256" key="3">
    <source>
        <dbReference type="ARBA" id="ARBA00022692"/>
    </source>
</evidence>
<sequence>MSLKKGAKPPARPPPPKGGLSLGGMSFKKLEQEEEEEEEDLTISDKYTTLLQQSRNASAPAGLSSGGRSSTPSPLTTAKPGPLPLEAEDVDKIGQLKKSGKAKLEYLSGLKGRIQERIQERITKTKEDVSGESSASASPDKDHPLSGSLSDSVDCKTPTGQDDDETLIAKVSAVKMRASSPPVMNRTQSVSQSDAPKGEERRSSLGSLEKRSSSHPVKLSSLMTNDDEEEENIMVVEEHFKEEPFEDFAGGLVTSTKLRSRSKLKKTSATVSMSDLMKTPTEKAQDFNNVFSEEKNPEKSTKDSPGKSRSKISLARFMSHDGHTFPWSKLVALTACVFAYLVLPVPSFLSGVIAGCVLMSLGWSTYNFVVMPGIDKEPPKLTPIEDLPPMEIPEMNEPTLDDGNYKGWMNEITNYNPDDYHINHTYSVLVTLEGTTLRLQRPKVPVPRRAMYDEMITTAHFVHQRHFELKGSRVFLLPPGLIKKRVWSKKYPLCIALAETGTKSKHPSESSVDSGESVKLAKQEMGFEFITEEKCDSSVLYLFARTCREKEEWYLRFNSACQGRPLPNAVLEMRRMIERQRQKHVQRGSSDGSTRQRHNSSDSQSSVTSDSGEKAEAEPTDSMLDFTRYMGHLMPAGAFTRLLSPAKNDKESGAPASRLPFTGSIICDSQLYWLNALIGRCFYDFLRDTWWSERVKDKLQRKLSKIHVPYFIDQLQVTAIDMGKAMPVIRRAANPYLDERGFWVELDVSYGGGFQMTIETKMNLMKLKTAKHDMSKGDVPQERSPVTDSDEEDSAESSTDEEEEAMASPEEKESGGKKLMKYLNKLTSSKYFQQATEYKYIKRAMENVSNTPLQLQVTVKNLVGKMVVNVPHPPSDRLWYGFRTPPRLWLSAKPQVGERVVTITHVTDWIEKKLEVEFQRVFVMPNMDDLVIPILRPSAGVGEQTDDSNGNIAGDAAAS</sequence>
<keyword evidence="2" id="KW-0813">Transport</keyword>
<feature type="region of interest" description="Disordered" evidence="9">
    <location>
        <begin position="1"/>
        <end position="98"/>
    </location>
</feature>
<organism evidence="11 12">
    <name type="scientific">Littorina saxatilis</name>
    <dbReference type="NCBI Taxonomy" id="31220"/>
    <lineage>
        <taxon>Eukaryota</taxon>
        <taxon>Metazoa</taxon>
        <taxon>Spiralia</taxon>
        <taxon>Lophotrochozoa</taxon>
        <taxon>Mollusca</taxon>
        <taxon>Gastropoda</taxon>
        <taxon>Caenogastropoda</taxon>
        <taxon>Littorinimorpha</taxon>
        <taxon>Littorinoidea</taxon>
        <taxon>Littorinidae</taxon>
        <taxon>Littorina</taxon>
    </lineage>
</organism>
<dbReference type="InterPro" id="IPR031468">
    <property type="entry name" value="SMP_LBD"/>
</dbReference>
<evidence type="ECO:0000259" key="10">
    <source>
        <dbReference type="PROSITE" id="PS51847"/>
    </source>
</evidence>
<feature type="region of interest" description="Disordered" evidence="9">
    <location>
        <begin position="772"/>
        <end position="815"/>
    </location>
</feature>
<comment type="caution">
    <text evidence="11">The sequence shown here is derived from an EMBL/GenBank/DDBJ whole genome shotgun (WGS) entry which is preliminary data.</text>
</comment>
<dbReference type="CDD" id="cd21675">
    <property type="entry name" value="SMP_TEX2"/>
    <property type="match status" value="1"/>
</dbReference>
<keyword evidence="12" id="KW-1185">Reference proteome</keyword>
<dbReference type="GO" id="GO:0005789">
    <property type="term" value="C:endoplasmic reticulum membrane"/>
    <property type="evidence" value="ECO:0007669"/>
    <property type="project" value="UniProtKB-SubCell"/>
</dbReference>
<dbReference type="EMBL" id="JBAMIC010000002">
    <property type="protein sequence ID" value="KAK7113322.1"/>
    <property type="molecule type" value="Genomic_DNA"/>
</dbReference>
<evidence type="ECO:0000256" key="4">
    <source>
        <dbReference type="ARBA" id="ARBA00022824"/>
    </source>
</evidence>
<feature type="compositionally biased region" description="Basic and acidic residues" evidence="9">
    <location>
        <begin position="772"/>
        <end position="781"/>
    </location>
</feature>
<evidence type="ECO:0000313" key="12">
    <source>
        <dbReference type="Proteomes" id="UP001374579"/>
    </source>
</evidence>
<feature type="compositionally biased region" description="Polar residues" evidence="9">
    <location>
        <begin position="185"/>
        <end position="194"/>
    </location>
</feature>
<feature type="compositionally biased region" description="Basic and acidic residues" evidence="9">
    <location>
        <begin position="196"/>
        <end position="212"/>
    </location>
</feature>
<reference evidence="11 12" key="1">
    <citation type="submission" date="2024-02" db="EMBL/GenBank/DDBJ databases">
        <title>Chromosome-scale genome assembly of the rough periwinkle Littorina saxatilis.</title>
        <authorList>
            <person name="De Jode A."/>
            <person name="Faria R."/>
            <person name="Formenti G."/>
            <person name="Sims Y."/>
            <person name="Smith T.P."/>
            <person name="Tracey A."/>
            <person name="Wood J.M.D."/>
            <person name="Zagrodzka Z.B."/>
            <person name="Johannesson K."/>
            <person name="Butlin R.K."/>
            <person name="Leder E.H."/>
        </authorList>
    </citation>
    <scope>NUCLEOTIDE SEQUENCE [LARGE SCALE GENOMIC DNA]</scope>
    <source>
        <strain evidence="11">Snail1</strain>
        <tissue evidence="11">Muscle</tissue>
    </source>
</reference>
<feature type="region of interest" description="Disordered" evidence="9">
    <location>
        <begin position="282"/>
        <end position="308"/>
    </location>
</feature>
<feature type="region of interest" description="Disordered" evidence="9">
    <location>
        <begin position="580"/>
        <end position="619"/>
    </location>
</feature>
<evidence type="ECO:0000256" key="9">
    <source>
        <dbReference type="SAM" id="MobiDB-lite"/>
    </source>
</evidence>
<keyword evidence="7" id="KW-0446">Lipid-binding</keyword>
<feature type="compositionally biased region" description="Polar residues" evidence="9">
    <location>
        <begin position="66"/>
        <end position="76"/>
    </location>
</feature>
<comment type="subcellular location">
    <subcellularLocation>
        <location evidence="1">Endoplasmic reticulum membrane</location>
    </subcellularLocation>
</comment>
<dbReference type="PROSITE" id="PS51847">
    <property type="entry name" value="SMP"/>
    <property type="match status" value="1"/>
</dbReference>
<feature type="domain" description="SMP-LTD" evidence="10">
    <location>
        <begin position="667"/>
        <end position="933"/>
    </location>
</feature>
<feature type="compositionally biased region" description="Acidic residues" evidence="9">
    <location>
        <begin position="788"/>
        <end position="805"/>
    </location>
</feature>
<feature type="compositionally biased region" description="Basic and acidic residues" evidence="9">
    <location>
        <begin position="113"/>
        <end position="129"/>
    </location>
</feature>
<dbReference type="Proteomes" id="UP001374579">
    <property type="component" value="Unassembled WGS sequence"/>
</dbReference>
<keyword evidence="3" id="KW-0812">Transmembrane</keyword>